<dbReference type="OrthoDB" id="6121437at2759"/>
<reference evidence="2 3" key="1">
    <citation type="journal article" date="2021" name="Nat. Commun.">
        <title>Genetic determinants of endophytism in the Arabidopsis root mycobiome.</title>
        <authorList>
            <person name="Mesny F."/>
            <person name="Miyauchi S."/>
            <person name="Thiergart T."/>
            <person name="Pickel B."/>
            <person name="Atanasova L."/>
            <person name="Karlsson M."/>
            <person name="Huettel B."/>
            <person name="Barry K.W."/>
            <person name="Haridas S."/>
            <person name="Chen C."/>
            <person name="Bauer D."/>
            <person name="Andreopoulos W."/>
            <person name="Pangilinan J."/>
            <person name="LaButti K."/>
            <person name="Riley R."/>
            <person name="Lipzen A."/>
            <person name="Clum A."/>
            <person name="Drula E."/>
            <person name="Henrissat B."/>
            <person name="Kohler A."/>
            <person name="Grigoriev I.V."/>
            <person name="Martin F.M."/>
            <person name="Hacquard S."/>
        </authorList>
    </citation>
    <scope>NUCLEOTIDE SEQUENCE [LARGE SCALE GENOMIC DNA]</scope>
    <source>
        <strain evidence="2 3">MPI-CAGE-CH-0241</strain>
    </source>
</reference>
<proteinExistence type="predicted"/>
<keyword evidence="3" id="KW-1185">Reference proteome</keyword>
<dbReference type="AlphaFoldDB" id="A0A9P9ALY0"/>
<protein>
    <submittedName>
        <fullName evidence="2">Acyl transferase/acyl hydrolase/lysophospholipase</fullName>
    </submittedName>
</protein>
<dbReference type="GO" id="GO:0016740">
    <property type="term" value="F:transferase activity"/>
    <property type="evidence" value="ECO:0007669"/>
    <property type="project" value="UniProtKB-KW"/>
</dbReference>
<keyword evidence="2" id="KW-0378">Hydrolase</keyword>
<dbReference type="GO" id="GO:0005829">
    <property type="term" value="C:cytosol"/>
    <property type="evidence" value="ECO:0007669"/>
    <property type="project" value="TreeGrafter"/>
</dbReference>
<dbReference type="PANTHER" id="PTHR10728">
    <property type="entry name" value="CYTOSOLIC PHOSPHOLIPASE A2"/>
    <property type="match status" value="1"/>
</dbReference>
<dbReference type="PANTHER" id="PTHR10728:SF40">
    <property type="entry name" value="PATATIN FAMILY PROTEIN"/>
    <property type="match status" value="1"/>
</dbReference>
<organism evidence="2 3">
    <name type="scientific">Thelonectria olida</name>
    <dbReference type="NCBI Taxonomy" id="1576542"/>
    <lineage>
        <taxon>Eukaryota</taxon>
        <taxon>Fungi</taxon>
        <taxon>Dikarya</taxon>
        <taxon>Ascomycota</taxon>
        <taxon>Pezizomycotina</taxon>
        <taxon>Sordariomycetes</taxon>
        <taxon>Hypocreomycetidae</taxon>
        <taxon>Hypocreales</taxon>
        <taxon>Nectriaceae</taxon>
        <taxon>Thelonectria</taxon>
    </lineage>
</organism>
<accession>A0A9P9ALY0</accession>
<dbReference type="GO" id="GO:0004623">
    <property type="term" value="F:phospholipase A2 activity"/>
    <property type="evidence" value="ECO:0007669"/>
    <property type="project" value="TreeGrafter"/>
</dbReference>
<evidence type="ECO:0000313" key="3">
    <source>
        <dbReference type="Proteomes" id="UP000777438"/>
    </source>
</evidence>
<dbReference type="GO" id="GO:0046475">
    <property type="term" value="P:glycerophospholipid catabolic process"/>
    <property type="evidence" value="ECO:0007669"/>
    <property type="project" value="TreeGrafter"/>
</dbReference>
<dbReference type="InterPro" id="IPR016035">
    <property type="entry name" value="Acyl_Trfase/lysoPLipase"/>
</dbReference>
<name>A0A9P9ALY0_9HYPO</name>
<sequence length="279" mass="31427">MHLKLPTRPSLILWGESNARCNSQGNSKPIKATYGKLPERTHSGPEITRPGPIDKLLLVTSRSQEGQSLFKQISRRACAGQVEQDPPNEPWEAQGRVRLMDSGLSNNLPNHILARPERCADVIVAFDASSDVQTDSAIRRIHNFAEDCHINLEDTTNLFERPPRVDPVSEGAKSDESRVRSQYINRYASVFRGTRQNGHSIYIVYCPLLPNVANPSFNPSQVSFSTSYNLVWTQDQVHELFQTVESNTSDYAMHIVRQVLTKVYLDKKAKRNKQADSSP</sequence>
<dbReference type="SUPFAM" id="SSF52151">
    <property type="entry name" value="FabD/lysophospholipase-like"/>
    <property type="match status" value="1"/>
</dbReference>
<gene>
    <name evidence="2" type="ORF">B0T10DRAFT_463330</name>
</gene>
<dbReference type="Gene3D" id="3.40.1090.10">
    <property type="entry name" value="Cytosolic phospholipase A2 catalytic domain"/>
    <property type="match status" value="1"/>
</dbReference>
<evidence type="ECO:0000256" key="1">
    <source>
        <dbReference type="SAM" id="MobiDB-lite"/>
    </source>
</evidence>
<dbReference type="EMBL" id="JAGPYM010000022">
    <property type="protein sequence ID" value="KAH6883973.1"/>
    <property type="molecule type" value="Genomic_DNA"/>
</dbReference>
<comment type="caution">
    <text evidence="2">The sequence shown here is derived from an EMBL/GenBank/DDBJ whole genome shotgun (WGS) entry which is preliminary data.</text>
</comment>
<dbReference type="Proteomes" id="UP000777438">
    <property type="component" value="Unassembled WGS sequence"/>
</dbReference>
<evidence type="ECO:0000313" key="2">
    <source>
        <dbReference type="EMBL" id="KAH6883973.1"/>
    </source>
</evidence>
<feature type="region of interest" description="Disordered" evidence="1">
    <location>
        <begin position="22"/>
        <end position="52"/>
    </location>
</feature>
<keyword evidence="2" id="KW-0808">Transferase</keyword>